<sequence>MGESLVMEKVVLREQQHPLIRQLADTLERVWKTHLDLEPYDLPGELGYVEGRLEGEKLTIENQCYQTPQFRKIHLELAKLGQGLDILHCVMFPRPNYNLPMFGCDLVGGKGQISAAIADLSPVSPNRTLPDSYYQALQSLPKPEFAQYRQLPPWADIFSEFCLFIRPENEAEELQFVQRVEAFMEIHCAQAAAAQPVSAGEQKTILAGQRYYCTQQQQNDKTRRVLEKAFGREWADNYMNKVLFDYVETPEDCVV</sequence>
<evidence type="ECO:0000256" key="5">
    <source>
        <dbReference type="ARBA" id="ARBA00049084"/>
    </source>
</evidence>
<dbReference type="PANTHER" id="PTHR34557">
    <property type="entry name" value="PHYTOCHROMOBILIN:FERREDOXIN OXIDOREDUCTASE, CHLOROPLASTIC"/>
    <property type="match status" value="1"/>
</dbReference>
<dbReference type="NCBIfam" id="NF002760">
    <property type="entry name" value="PRK02816.1"/>
    <property type="match status" value="1"/>
</dbReference>
<comment type="catalytic activity">
    <reaction evidence="5 6">
        <text>(2R,3Z)-phycocyanobilin + 4 oxidized [2Fe-2S]-[ferredoxin] = biliverdin IXalpha + 4 reduced [2Fe-2S]-[ferredoxin] + 4 H(+)</text>
        <dbReference type="Rhea" id="RHEA:15309"/>
        <dbReference type="Rhea" id="RHEA-COMP:10000"/>
        <dbReference type="Rhea" id="RHEA-COMP:10001"/>
        <dbReference type="ChEBI" id="CHEBI:15378"/>
        <dbReference type="ChEBI" id="CHEBI:33737"/>
        <dbReference type="ChEBI" id="CHEBI:33738"/>
        <dbReference type="ChEBI" id="CHEBI:57437"/>
        <dbReference type="ChEBI" id="CHEBI:57991"/>
        <dbReference type="EC" id="1.3.7.5"/>
    </reaction>
</comment>
<dbReference type="InterPro" id="IPR022870">
    <property type="entry name" value="Ferredoxin_bilin_OxRdtase"/>
</dbReference>
<evidence type="ECO:0000313" key="7">
    <source>
        <dbReference type="EMBL" id="MDJ1172930.1"/>
    </source>
</evidence>
<organism evidence="7 8">
    <name type="scientific">Roseofilum capinflatum BLCC-M114</name>
    <dbReference type="NCBI Taxonomy" id="3022440"/>
    <lineage>
        <taxon>Bacteria</taxon>
        <taxon>Bacillati</taxon>
        <taxon>Cyanobacteriota</taxon>
        <taxon>Cyanophyceae</taxon>
        <taxon>Desertifilales</taxon>
        <taxon>Desertifilaceae</taxon>
        <taxon>Roseofilum</taxon>
        <taxon>Roseofilum capinflatum</taxon>
    </lineage>
</organism>
<dbReference type="Proteomes" id="UP001235849">
    <property type="component" value="Unassembled WGS sequence"/>
</dbReference>
<comment type="caution">
    <text evidence="7">The sequence shown here is derived from an EMBL/GenBank/DDBJ whole genome shotgun (WGS) entry which is preliminary data.</text>
</comment>
<proteinExistence type="inferred from homology"/>
<evidence type="ECO:0000256" key="1">
    <source>
        <dbReference type="ARBA" id="ARBA00006908"/>
    </source>
</evidence>
<comment type="similarity">
    <text evidence="1 6">Belongs to the HY2 family.</text>
</comment>
<dbReference type="HAMAP" id="MF_00618">
    <property type="entry name" value="Ferredoxin_bilin_red"/>
    <property type="match status" value="1"/>
</dbReference>
<protein>
    <recommendedName>
        <fullName evidence="3 6">Phycocyanobilin:ferredoxin oxidoreductase</fullName>
        <ecNumber evidence="2 6">1.3.7.5</ecNumber>
    </recommendedName>
</protein>
<keyword evidence="4 6" id="KW-0560">Oxidoreductase</keyword>
<gene>
    <name evidence="6" type="primary">pcyA</name>
    <name evidence="7" type="ORF">PMG25_02380</name>
</gene>
<evidence type="ECO:0000313" key="8">
    <source>
        <dbReference type="Proteomes" id="UP001235849"/>
    </source>
</evidence>
<dbReference type="GO" id="GO:0050620">
    <property type="term" value="F:phycocyanobilin:ferredoxin oxidoreductase activity"/>
    <property type="evidence" value="ECO:0007669"/>
    <property type="project" value="UniProtKB-EC"/>
</dbReference>
<dbReference type="InterPro" id="IPR009249">
    <property type="entry name" value="Ferredoxin-dep_bilin_Rdtase"/>
</dbReference>
<comment type="function">
    <text evidence="6">Catalyzes the four-electron reduction of biliverdin IX-alpha (2-electron reduction at both the A and D rings); the reaction proceeds via an isolatable 2-electron intermediate, 181,182-dihydrobiliverdin.</text>
</comment>
<keyword evidence="8" id="KW-1185">Reference proteome</keyword>
<evidence type="ECO:0000256" key="3">
    <source>
        <dbReference type="ARBA" id="ARBA00016783"/>
    </source>
</evidence>
<evidence type="ECO:0000256" key="4">
    <source>
        <dbReference type="ARBA" id="ARBA00023002"/>
    </source>
</evidence>
<evidence type="ECO:0000256" key="6">
    <source>
        <dbReference type="HAMAP-Rule" id="MF_00618"/>
    </source>
</evidence>
<dbReference type="Gene3D" id="3.40.1500.20">
    <property type="match status" value="1"/>
</dbReference>
<dbReference type="Pfam" id="PF05996">
    <property type="entry name" value="Fe_bilin_red"/>
    <property type="match status" value="1"/>
</dbReference>
<name>A0ABT7B1B3_9CYAN</name>
<dbReference type="EC" id="1.3.7.5" evidence="2 6"/>
<accession>A0ABT7B1B3</accession>
<evidence type="ECO:0000256" key="2">
    <source>
        <dbReference type="ARBA" id="ARBA00012716"/>
    </source>
</evidence>
<reference evidence="7 8" key="1">
    <citation type="submission" date="2023-01" db="EMBL/GenBank/DDBJ databases">
        <title>Novel diversity within Roseofilum (Cyanobacteria; Desertifilaceae) from marine benthic mats with descriptions of four novel species.</title>
        <authorList>
            <person name="Wang Y."/>
            <person name="Berthold D.E."/>
            <person name="Hu J."/>
            <person name="Lefler F.W."/>
            <person name="Laughinghouse H.D. IV."/>
        </authorList>
    </citation>
    <scope>NUCLEOTIDE SEQUENCE [LARGE SCALE GENOMIC DNA]</scope>
    <source>
        <strain evidence="7 8">BLCC-M114</strain>
    </source>
</reference>
<dbReference type="PANTHER" id="PTHR34557:SF1">
    <property type="entry name" value="PHYTOCHROMOBILIN:FERREDOXIN OXIDOREDUCTASE, CHLOROPLASTIC"/>
    <property type="match status" value="1"/>
</dbReference>
<dbReference type="EMBL" id="JAQOSO010000009">
    <property type="protein sequence ID" value="MDJ1172930.1"/>
    <property type="molecule type" value="Genomic_DNA"/>
</dbReference>